<protein>
    <submittedName>
        <fullName evidence="9">Uncharacterized protein</fullName>
    </submittedName>
</protein>
<dbReference type="Pfam" id="PF14990">
    <property type="entry name" value="DUF4516"/>
    <property type="match status" value="1"/>
</dbReference>
<proteinExistence type="inferred from homology"/>
<keyword evidence="2" id="KW-0812">Transmembrane</keyword>
<comment type="similarity">
    <text evidence="7">Belongs to the UQCC6 family.</text>
</comment>
<evidence type="ECO:0000313" key="10">
    <source>
        <dbReference type="Proteomes" id="UP000054558"/>
    </source>
</evidence>
<dbReference type="EMBL" id="DF237400">
    <property type="protein sequence ID" value="GAQ88681.1"/>
    <property type="molecule type" value="Genomic_DNA"/>
</dbReference>
<organism evidence="9 10">
    <name type="scientific">Klebsormidium nitens</name>
    <name type="common">Green alga</name>
    <name type="synonym">Ulothrix nitens</name>
    <dbReference type="NCBI Taxonomy" id="105231"/>
    <lineage>
        <taxon>Eukaryota</taxon>
        <taxon>Viridiplantae</taxon>
        <taxon>Streptophyta</taxon>
        <taxon>Klebsormidiophyceae</taxon>
        <taxon>Klebsormidiales</taxon>
        <taxon>Klebsormidiaceae</taxon>
        <taxon>Klebsormidium</taxon>
    </lineage>
</organism>
<dbReference type="GO" id="GO:0034551">
    <property type="term" value="P:mitochondrial respiratory chain complex III assembly"/>
    <property type="evidence" value="ECO:0007669"/>
    <property type="project" value="InterPro"/>
</dbReference>
<dbReference type="AlphaFoldDB" id="A0A1Y1IHX9"/>
<keyword evidence="3" id="KW-0999">Mitochondrion inner membrane</keyword>
<dbReference type="Proteomes" id="UP000054558">
    <property type="component" value="Unassembled WGS sequence"/>
</dbReference>
<name>A0A1Y1IHX9_KLENI</name>
<evidence type="ECO:0000256" key="1">
    <source>
        <dbReference type="ARBA" id="ARBA00004434"/>
    </source>
</evidence>
<evidence type="ECO:0000256" key="5">
    <source>
        <dbReference type="ARBA" id="ARBA00023128"/>
    </source>
</evidence>
<evidence type="ECO:0000256" key="2">
    <source>
        <dbReference type="ARBA" id="ARBA00022692"/>
    </source>
</evidence>
<reference evidence="9 10" key="1">
    <citation type="journal article" date="2014" name="Nat. Commun.">
        <title>Klebsormidium flaccidum genome reveals primary factors for plant terrestrial adaptation.</title>
        <authorList>
            <person name="Hori K."/>
            <person name="Maruyama F."/>
            <person name="Fujisawa T."/>
            <person name="Togashi T."/>
            <person name="Yamamoto N."/>
            <person name="Seo M."/>
            <person name="Sato S."/>
            <person name="Yamada T."/>
            <person name="Mori H."/>
            <person name="Tajima N."/>
            <person name="Moriyama T."/>
            <person name="Ikeuchi M."/>
            <person name="Watanabe M."/>
            <person name="Wada H."/>
            <person name="Kobayashi K."/>
            <person name="Saito M."/>
            <person name="Masuda T."/>
            <person name="Sasaki-Sekimoto Y."/>
            <person name="Mashiguchi K."/>
            <person name="Awai K."/>
            <person name="Shimojima M."/>
            <person name="Masuda S."/>
            <person name="Iwai M."/>
            <person name="Nobusawa T."/>
            <person name="Narise T."/>
            <person name="Kondo S."/>
            <person name="Saito H."/>
            <person name="Sato R."/>
            <person name="Murakawa M."/>
            <person name="Ihara Y."/>
            <person name="Oshima-Yamada Y."/>
            <person name="Ohtaka K."/>
            <person name="Satoh M."/>
            <person name="Sonobe K."/>
            <person name="Ishii M."/>
            <person name="Ohtani R."/>
            <person name="Kanamori-Sato M."/>
            <person name="Honoki R."/>
            <person name="Miyazaki D."/>
            <person name="Mochizuki H."/>
            <person name="Umetsu J."/>
            <person name="Higashi K."/>
            <person name="Shibata D."/>
            <person name="Kamiya Y."/>
            <person name="Sato N."/>
            <person name="Nakamura Y."/>
            <person name="Tabata S."/>
            <person name="Ida S."/>
            <person name="Kurokawa K."/>
            <person name="Ohta H."/>
        </authorList>
    </citation>
    <scope>NUCLEOTIDE SEQUENCE [LARGE SCALE GENOMIC DNA]</scope>
    <source>
        <strain evidence="9 10">NIES-2285</strain>
    </source>
</reference>
<accession>A0A1Y1IHX9</accession>
<evidence type="ECO:0000313" key="9">
    <source>
        <dbReference type="EMBL" id="GAQ88681.1"/>
    </source>
</evidence>
<evidence type="ECO:0000256" key="7">
    <source>
        <dbReference type="ARBA" id="ARBA00044944"/>
    </source>
</evidence>
<dbReference type="GO" id="GO:0005743">
    <property type="term" value="C:mitochondrial inner membrane"/>
    <property type="evidence" value="ECO:0007669"/>
    <property type="project" value="UniProtKB-SubCell"/>
</dbReference>
<dbReference type="PANTHER" id="PTHR28492">
    <property type="entry name" value="HYPOTHETICAL PROTEIN LOC691921"/>
    <property type="match status" value="1"/>
</dbReference>
<evidence type="ECO:0000256" key="4">
    <source>
        <dbReference type="ARBA" id="ARBA00022989"/>
    </source>
</evidence>
<dbReference type="InterPro" id="IPR027858">
    <property type="entry name" value="BRAWNIN"/>
</dbReference>
<comment type="subcellular location">
    <subcellularLocation>
        <location evidence="1">Mitochondrion inner membrane</location>
        <topology evidence="1">Single-pass membrane protein</topology>
    </subcellularLocation>
</comment>
<evidence type="ECO:0000256" key="3">
    <source>
        <dbReference type="ARBA" id="ARBA00022792"/>
    </source>
</evidence>
<dbReference type="PANTHER" id="PTHR28492:SF1">
    <property type="entry name" value="UBIQUINOL-CYTOCHROME-C REDUCTASE COMPLEX ASSEMBLY FACTOR 6"/>
    <property type="match status" value="1"/>
</dbReference>
<keyword evidence="6" id="KW-0472">Membrane</keyword>
<dbReference type="OrthoDB" id="2019415at2759"/>
<gene>
    <name evidence="9" type="ORF">KFL_004510080</name>
</gene>
<evidence type="ECO:0000256" key="8">
    <source>
        <dbReference type="SAM" id="MobiDB-lite"/>
    </source>
</evidence>
<keyword evidence="10" id="KW-1185">Reference proteome</keyword>
<sequence>MAMRTYLVSYAVAMGSLLAGAAVVHNVYRPDLTIPGYSEESEAEGQPPALGPAPGNSATGDRVPDAPLPTSATAAKAGP</sequence>
<keyword evidence="4" id="KW-1133">Transmembrane helix</keyword>
<feature type="region of interest" description="Disordered" evidence="8">
    <location>
        <begin position="37"/>
        <end position="79"/>
    </location>
</feature>
<evidence type="ECO:0000256" key="6">
    <source>
        <dbReference type="ARBA" id="ARBA00023136"/>
    </source>
</evidence>
<keyword evidence="5" id="KW-0496">Mitochondrion</keyword>